<dbReference type="EMBL" id="QGNW01000015">
    <property type="protein sequence ID" value="RVX16606.1"/>
    <property type="molecule type" value="Genomic_DNA"/>
</dbReference>
<feature type="domain" description="Integrase catalytic" evidence="3">
    <location>
        <begin position="1"/>
        <end position="108"/>
    </location>
</feature>
<sequence length="390" mass="44310">MIETQYNAKVRVLHSNNGGEYQSSDLQKYLEGHGIIHQTTCSNTPQQNGVAERKNRHLLKVVRASLIDAKINISYWGEAITSAAYLINRVPSSSIDFQTPLQALTNLIVAPTVTNLPPRVFGYMAFVHLHKNQHQRTKEYHKEIQTLDYDYRISKKDESGQSELVNQETGELDMSGITLEPSSNDHPKAEEVIEEEIDNTIESSEQFGSKDAFIEIPNQSSFAKGVLNLEPDPFMKSLPHRHNRGIPKPTYELELSTKVKHLISNYVSNHRLSESNKSFVNQLSTVSIPNSVQEALADPRWKAAMNEEMKSLQKNETWELVECPPEKKPVWCCWIYIVKYKADGSIEQFKARLVAKWYTQTYGIDYTETFAPVAKINTIQVLLSLAANLD</sequence>
<dbReference type="GO" id="GO:0046872">
    <property type="term" value="F:metal ion binding"/>
    <property type="evidence" value="ECO:0007669"/>
    <property type="project" value="UniProtKB-KW"/>
</dbReference>
<protein>
    <submittedName>
        <fullName evidence="4">Retrovirus-related Pol polyprotein from transposon TNT 1-94</fullName>
    </submittedName>
</protein>
<proteinExistence type="predicted"/>
<evidence type="ECO:0000256" key="2">
    <source>
        <dbReference type="ARBA" id="ARBA00022801"/>
    </source>
</evidence>
<evidence type="ECO:0000259" key="3">
    <source>
        <dbReference type="PROSITE" id="PS50994"/>
    </source>
</evidence>
<dbReference type="Pfam" id="PF07727">
    <property type="entry name" value="RVT_2"/>
    <property type="match status" value="1"/>
</dbReference>
<dbReference type="PANTHER" id="PTHR42648:SF22">
    <property type="entry name" value="REVERSE TRANSCRIPTASE TY1_COPIA-TYPE DOMAIN-CONTAINING PROTEIN"/>
    <property type="match status" value="1"/>
</dbReference>
<dbReference type="InterPro" id="IPR001584">
    <property type="entry name" value="Integrase_cat-core"/>
</dbReference>
<dbReference type="InterPro" id="IPR039537">
    <property type="entry name" value="Retrotran_Ty1/copia-like"/>
</dbReference>
<keyword evidence="2" id="KW-0378">Hydrolase</keyword>
<dbReference type="InterPro" id="IPR013103">
    <property type="entry name" value="RVT_2"/>
</dbReference>
<dbReference type="Proteomes" id="UP000288805">
    <property type="component" value="Unassembled WGS sequence"/>
</dbReference>
<dbReference type="GO" id="GO:0015074">
    <property type="term" value="P:DNA integration"/>
    <property type="evidence" value="ECO:0007669"/>
    <property type="project" value="InterPro"/>
</dbReference>
<dbReference type="AlphaFoldDB" id="A0A438K5X2"/>
<dbReference type="Gene3D" id="3.30.420.10">
    <property type="entry name" value="Ribonuclease H-like superfamily/Ribonuclease H"/>
    <property type="match status" value="1"/>
</dbReference>
<dbReference type="GO" id="GO:0016787">
    <property type="term" value="F:hydrolase activity"/>
    <property type="evidence" value="ECO:0007669"/>
    <property type="project" value="UniProtKB-KW"/>
</dbReference>
<evidence type="ECO:0000313" key="5">
    <source>
        <dbReference type="Proteomes" id="UP000288805"/>
    </source>
</evidence>
<organism evidence="4 5">
    <name type="scientific">Vitis vinifera</name>
    <name type="common">Grape</name>
    <dbReference type="NCBI Taxonomy" id="29760"/>
    <lineage>
        <taxon>Eukaryota</taxon>
        <taxon>Viridiplantae</taxon>
        <taxon>Streptophyta</taxon>
        <taxon>Embryophyta</taxon>
        <taxon>Tracheophyta</taxon>
        <taxon>Spermatophyta</taxon>
        <taxon>Magnoliopsida</taxon>
        <taxon>eudicotyledons</taxon>
        <taxon>Gunneridae</taxon>
        <taxon>Pentapetalae</taxon>
        <taxon>rosids</taxon>
        <taxon>Vitales</taxon>
        <taxon>Vitaceae</taxon>
        <taxon>Viteae</taxon>
        <taxon>Vitis</taxon>
    </lineage>
</organism>
<comment type="caution">
    <text evidence="4">The sequence shown here is derived from an EMBL/GenBank/DDBJ whole genome shotgun (WGS) entry which is preliminary data.</text>
</comment>
<dbReference type="SUPFAM" id="SSF53098">
    <property type="entry name" value="Ribonuclease H-like"/>
    <property type="match status" value="1"/>
</dbReference>
<dbReference type="GO" id="GO:0003676">
    <property type="term" value="F:nucleic acid binding"/>
    <property type="evidence" value="ECO:0007669"/>
    <property type="project" value="InterPro"/>
</dbReference>
<keyword evidence="1" id="KW-0479">Metal-binding</keyword>
<evidence type="ECO:0000313" key="4">
    <source>
        <dbReference type="EMBL" id="RVX16606.1"/>
    </source>
</evidence>
<gene>
    <name evidence="4" type="primary">POLX_680</name>
    <name evidence="4" type="ORF">CK203_006227</name>
</gene>
<reference evidence="4 5" key="1">
    <citation type="journal article" date="2018" name="PLoS Genet.">
        <title>Population sequencing reveals clonal diversity and ancestral inbreeding in the grapevine cultivar Chardonnay.</title>
        <authorList>
            <person name="Roach M.J."/>
            <person name="Johnson D.L."/>
            <person name="Bohlmann J."/>
            <person name="van Vuuren H.J."/>
            <person name="Jones S.J."/>
            <person name="Pretorius I.S."/>
            <person name="Schmidt S.A."/>
            <person name="Borneman A.R."/>
        </authorList>
    </citation>
    <scope>NUCLEOTIDE SEQUENCE [LARGE SCALE GENOMIC DNA]</scope>
    <source>
        <strain evidence="5">cv. Chardonnay</strain>
        <tissue evidence="4">Leaf</tissue>
    </source>
</reference>
<name>A0A438K5X2_VITVI</name>
<dbReference type="PANTHER" id="PTHR42648">
    <property type="entry name" value="TRANSPOSASE, PUTATIVE-RELATED"/>
    <property type="match status" value="1"/>
</dbReference>
<dbReference type="InterPro" id="IPR036397">
    <property type="entry name" value="RNaseH_sf"/>
</dbReference>
<accession>A0A438K5X2</accession>
<dbReference type="PROSITE" id="PS50994">
    <property type="entry name" value="INTEGRASE"/>
    <property type="match status" value="1"/>
</dbReference>
<evidence type="ECO:0000256" key="1">
    <source>
        <dbReference type="ARBA" id="ARBA00022723"/>
    </source>
</evidence>
<dbReference type="InterPro" id="IPR012337">
    <property type="entry name" value="RNaseH-like_sf"/>
</dbReference>